<organism evidence="1 2">
    <name type="scientific">Alteromonas portus</name>
    <dbReference type="NCBI Taxonomy" id="2565549"/>
    <lineage>
        <taxon>Bacteria</taxon>
        <taxon>Pseudomonadati</taxon>
        <taxon>Pseudomonadota</taxon>
        <taxon>Gammaproteobacteria</taxon>
        <taxon>Alteromonadales</taxon>
        <taxon>Alteromonadaceae</taxon>
        <taxon>Alteromonas/Salinimonas group</taxon>
        <taxon>Alteromonas</taxon>
    </lineage>
</organism>
<dbReference type="AlphaFoldDB" id="A0A4U0ZBS3"/>
<reference evidence="1 2" key="1">
    <citation type="submission" date="2019-04" db="EMBL/GenBank/DDBJ databases">
        <title>Alteromonas portus sp. nov., an alginate lyase-excreting marine bacterium.</title>
        <authorList>
            <person name="Huang H."/>
            <person name="Mo K."/>
            <person name="Bao S."/>
        </authorList>
    </citation>
    <scope>NUCLEOTIDE SEQUENCE [LARGE SCALE GENOMIC DNA]</scope>
    <source>
        <strain evidence="1 2">HB161718</strain>
    </source>
</reference>
<protein>
    <submittedName>
        <fullName evidence="1">Replication protein RepA</fullName>
    </submittedName>
</protein>
<dbReference type="Gene3D" id="1.10.1220.10">
    <property type="entry name" value="Met repressor-like"/>
    <property type="match status" value="1"/>
</dbReference>
<dbReference type="OrthoDB" id="5593192at2"/>
<dbReference type="InterPro" id="IPR013321">
    <property type="entry name" value="Arc_rbn_hlx_hlx"/>
</dbReference>
<dbReference type="RefSeq" id="WP_136781985.1">
    <property type="nucleotide sequence ID" value="NZ_SWCO01000005.1"/>
</dbReference>
<evidence type="ECO:0000313" key="1">
    <source>
        <dbReference type="EMBL" id="TKB03279.1"/>
    </source>
</evidence>
<dbReference type="GO" id="GO:0006355">
    <property type="term" value="P:regulation of DNA-templated transcription"/>
    <property type="evidence" value="ECO:0007669"/>
    <property type="project" value="InterPro"/>
</dbReference>
<accession>A0A4U0ZBS3</accession>
<comment type="caution">
    <text evidence="1">The sequence shown here is derived from an EMBL/GenBank/DDBJ whole genome shotgun (WGS) entry which is preliminary data.</text>
</comment>
<gene>
    <name evidence="1" type="ORF">E5672_09540</name>
</gene>
<name>A0A4U0ZBS3_9ALTE</name>
<dbReference type="EMBL" id="SWCO01000005">
    <property type="protein sequence ID" value="TKB03279.1"/>
    <property type="molecule type" value="Genomic_DNA"/>
</dbReference>
<sequence>MSLLNLKKSKPLAKPNLRSVEDFIDDALLYAQGKVDVRGRKNNITGVSNIQTQCVAQVKKPAKPEGMRHATFTLTPQCIEKLANIAQNTGKAKSALIREWIENNSKN</sequence>
<evidence type="ECO:0000313" key="2">
    <source>
        <dbReference type="Proteomes" id="UP000305471"/>
    </source>
</evidence>
<keyword evidence="2" id="KW-1185">Reference proteome</keyword>
<dbReference type="Proteomes" id="UP000305471">
    <property type="component" value="Unassembled WGS sequence"/>
</dbReference>
<proteinExistence type="predicted"/>